<sequence>MLSPHAFYSISAVVLAGTAYSIVYNTYLDTSDPLIGHLPHPLSGTHSWANSRSPLNLYLVKQAWSWTSMAHFLAWSTGPRTSRSVANLTRYVTATLWWIFLTVWFFGPPIFERIVLATGGQCVLTPPLAPPMLLPLRYCLDRSLFSLDMHLMPSPVSNAHRQRTNPRLRGGHDASGHVFLLTMSILLLVQQILPIFALSRWSKLQWATVVFNAALIVVWLFASGVTSIYFHCPLEKLTGYCEVTCYLSIPIS</sequence>
<evidence type="ECO:0000256" key="1">
    <source>
        <dbReference type="ARBA" id="ARBA00004477"/>
    </source>
</evidence>
<keyword evidence="10" id="KW-1185">Reference proteome</keyword>
<evidence type="ECO:0000256" key="6">
    <source>
        <dbReference type="ARBA" id="ARBA00023098"/>
    </source>
</evidence>
<evidence type="ECO:0000256" key="7">
    <source>
        <dbReference type="ARBA" id="ARBA00023136"/>
    </source>
</evidence>
<keyword evidence="3" id="KW-0378">Hydrolase</keyword>
<dbReference type="GO" id="GO:0019915">
    <property type="term" value="P:lipid storage"/>
    <property type="evidence" value="ECO:0007669"/>
    <property type="project" value="InterPro"/>
</dbReference>
<evidence type="ECO:0000256" key="3">
    <source>
        <dbReference type="ARBA" id="ARBA00022801"/>
    </source>
</evidence>
<evidence type="ECO:0000256" key="5">
    <source>
        <dbReference type="ARBA" id="ARBA00022989"/>
    </source>
</evidence>
<feature type="transmembrane region" description="Helical" evidence="8">
    <location>
        <begin position="88"/>
        <end position="107"/>
    </location>
</feature>
<dbReference type="AlphaFoldDB" id="A0AAW0BE36"/>
<keyword evidence="5 8" id="KW-1133">Transmembrane helix</keyword>
<dbReference type="GO" id="GO:0010945">
    <property type="term" value="F:coenzyme A diphosphatase activity"/>
    <property type="evidence" value="ECO:0007669"/>
    <property type="project" value="InterPro"/>
</dbReference>
<accession>A0AAW0BE36</accession>
<keyword evidence="4" id="KW-0256">Endoplasmic reticulum</keyword>
<evidence type="ECO:0000313" key="9">
    <source>
        <dbReference type="EMBL" id="KAK7024122.1"/>
    </source>
</evidence>
<feature type="transmembrane region" description="Helical" evidence="8">
    <location>
        <begin position="6"/>
        <end position="27"/>
    </location>
</feature>
<keyword evidence="6" id="KW-0443">Lipid metabolism</keyword>
<dbReference type="Proteomes" id="UP001362999">
    <property type="component" value="Unassembled WGS sequence"/>
</dbReference>
<dbReference type="GO" id="GO:0008654">
    <property type="term" value="P:phospholipid biosynthetic process"/>
    <property type="evidence" value="ECO:0007669"/>
    <property type="project" value="TreeGrafter"/>
</dbReference>
<comment type="caution">
    <text evidence="9">The sequence shown here is derived from an EMBL/GenBank/DDBJ whole genome shotgun (WGS) entry which is preliminary data.</text>
</comment>
<dbReference type="GO" id="GO:0005789">
    <property type="term" value="C:endoplasmic reticulum membrane"/>
    <property type="evidence" value="ECO:0007669"/>
    <property type="project" value="UniProtKB-SubCell"/>
</dbReference>
<feature type="transmembrane region" description="Helical" evidence="8">
    <location>
        <begin position="178"/>
        <end position="197"/>
    </location>
</feature>
<gene>
    <name evidence="9" type="ORF">R3P38DRAFT_2531379</name>
</gene>
<dbReference type="PANTHER" id="PTHR23129:SF0">
    <property type="entry name" value="ACYL-COENZYME A DIPHOSPHATASE FITM2"/>
    <property type="match status" value="1"/>
</dbReference>
<dbReference type="GO" id="GO:0034389">
    <property type="term" value="P:lipid droplet organization"/>
    <property type="evidence" value="ECO:0007669"/>
    <property type="project" value="TreeGrafter"/>
</dbReference>
<reference evidence="9 10" key="1">
    <citation type="journal article" date="2024" name="J Genomics">
        <title>Draft genome sequencing and assembly of Favolaschia claudopus CIRM-BRFM 2984 isolated from oak limbs.</title>
        <authorList>
            <person name="Navarro D."/>
            <person name="Drula E."/>
            <person name="Chaduli D."/>
            <person name="Cazenave R."/>
            <person name="Ahrendt S."/>
            <person name="Wang J."/>
            <person name="Lipzen A."/>
            <person name="Daum C."/>
            <person name="Barry K."/>
            <person name="Grigoriev I.V."/>
            <person name="Favel A."/>
            <person name="Rosso M.N."/>
            <person name="Martin F."/>
        </authorList>
    </citation>
    <scope>NUCLEOTIDE SEQUENCE [LARGE SCALE GENOMIC DNA]</scope>
    <source>
        <strain evidence="9 10">CIRM-BRFM 2984</strain>
    </source>
</reference>
<dbReference type="Pfam" id="PF10261">
    <property type="entry name" value="FIT"/>
    <property type="match status" value="1"/>
</dbReference>
<name>A0AAW0BE36_9AGAR</name>
<keyword evidence="2 8" id="KW-0812">Transmembrane</keyword>
<keyword evidence="7 8" id="KW-0472">Membrane</keyword>
<evidence type="ECO:0000256" key="2">
    <source>
        <dbReference type="ARBA" id="ARBA00022692"/>
    </source>
</evidence>
<proteinExistence type="predicted"/>
<dbReference type="PANTHER" id="PTHR23129">
    <property type="entry name" value="ACYL-COENZYME A DIPHOSPHATASE FITM2"/>
    <property type="match status" value="1"/>
</dbReference>
<organism evidence="9 10">
    <name type="scientific">Favolaschia claudopus</name>
    <dbReference type="NCBI Taxonomy" id="2862362"/>
    <lineage>
        <taxon>Eukaryota</taxon>
        <taxon>Fungi</taxon>
        <taxon>Dikarya</taxon>
        <taxon>Basidiomycota</taxon>
        <taxon>Agaricomycotina</taxon>
        <taxon>Agaricomycetes</taxon>
        <taxon>Agaricomycetidae</taxon>
        <taxon>Agaricales</taxon>
        <taxon>Marasmiineae</taxon>
        <taxon>Mycenaceae</taxon>
        <taxon>Favolaschia</taxon>
    </lineage>
</organism>
<evidence type="ECO:0000256" key="8">
    <source>
        <dbReference type="SAM" id="Phobius"/>
    </source>
</evidence>
<comment type="subcellular location">
    <subcellularLocation>
        <location evidence="1">Endoplasmic reticulum membrane</location>
        <topology evidence="1">Multi-pass membrane protein</topology>
    </subcellularLocation>
</comment>
<evidence type="ECO:0000313" key="10">
    <source>
        <dbReference type="Proteomes" id="UP001362999"/>
    </source>
</evidence>
<protein>
    <submittedName>
        <fullName evidence="9">Inositol phospholipid synthesis and fat-storage-inducing TM-domain-containing protein</fullName>
    </submittedName>
</protein>
<dbReference type="EMBL" id="JAWWNJ010000035">
    <property type="protein sequence ID" value="KAK7024122.1"/>
    <property type="molecule type" value="Genomic_DNA"/>
</dbReference>
<feature type="transmembrane region" description="Helical" evidence="8">
    <location>
        <begin position="209"/>
        <end position="230"/>
    </location>
</feature>
<dbReference type="InterPro" id="IPR019388">
    <property type="entry name" value="FIT"/>
</dbReference>
<evidence type="ECO:0000256" key="4">
    <source>
        <dbReference type="ARBA" id="ARBA00022824"/>
    </source>
</evidence>